<dbReference type="HOGENOM" id="CLU_3326327_0_0_10"/>
<dbReference type="Proteomes" id="UP000001007">
    <property type="component" value="Chromosome"/>
</dbReference>
<dbReference type="EnsemblBacteria" id="AAM72021">
    <property type="protein sequence ID" value="AAM72021"/>
    <property type="gene ID" value="CT0784"/>
</dbReference>
<accession>Q8KEA5</accession>
<protein>
    <submittedName>
        <fullName evidence="1">Uncharacterized protein</fullName>
    </submittedName>
</protein>
<keyword evidence="2" id="KW-1185">Reference proteome</keyword>
<dbReference type="EMBL" id="AE006470">
    <property type="protein sequence ID" value="AAM72021.1"/>
    <property type="molecule type" value="Genomic_DNA"/>
</dbReference>
<name>Q8KEA5_CHLTE</name>
<dbReference type="STRING" id="194439.CT0784"/>
<proteinExistence type="predicted"/>
<dbReference type="KEGG" id="cte:CT0784"/>
<gene>
    <name evidence="1" type="ordered locus">CT0784</name>
</gene>
<reference evidence="1 2" key="1">
    <citation type="journal article" date="2002" name="Proc. Natl. Acad. Sci. U.S.A.">
        <title>The complete genome sequence of Chlorobium tepidum TLS, a photosynthetic, anaerobic, green-sulfur bacterium.</title>
        <authorList>
            <person name="Eisen J.A."/>
            <person name="Nelson K.E."/>
            <person name="Paulsen I.T."/>
            <person name="Heidelberg J.F."/>
            <person name="Wu M."/>
            <person name="Dodson R.J."/>
            <person name="Deboy R."/>
            <person name="Gwinn M.L."/>
            <person name="Nelson W.C."/>
            <person name="Haft D.H."/>
            <person name="Hickey E.K."/>
            <person name="Peterson J.D."/>
            <person name="Durkin A.S."/>
            <person name="Kolonay J.L."/>
            <person name="Yang F."/>
            <person name="Holt I."/>
            <person name="Umayam L.A."/>
            <person name="Mason T."/>
            <person name="Brenner M."/>
            <person name="Shea T.P."/>
            <person name="Parksey D."/>
            <person name="Nierman W.C."/>
            <person name="Feldblyum T.V."/>
            <person name="Hansen C.L."/>
            <person name="Craven M.B."/>
            <person name="Radune D."/>
            <person name="Vamathevan J."/>
            <person name="Khouri H."/>
            <person name="White O."/>
            <person name="Gruber T.M."/>
            <person name="Ketchum K.A."/>
            <person name="Venter J.C."/>
            <person name="Tettelin H."/>
            <person name="Bryant D.A."/>
            <person name="Fraser C.M."/>
        </authorList>
    </citation>
    <scope>NUCLEOTIDE SEQUENCE [LARGE SCALE GENOMIC DNA]</scope>
    <source>
        <strain evidence="2">ATCC 49652 / DSM 12025 / NBRC 103806 / TLS</strain>
    </source>
</reference>
<dbReference type="AlphaFoldDB" id="Q8KEA5"/>
<evidence type="ECO:0000313" key="1">
    <source>
        <dbReference type="EMBL" id="AAM72021.1"/>
    </source>
</evidence>
<evidence type="ECO:0000313" key="2">
    <source>
        <dbReference type="Proteomes" id="UP000001007"/>
    </source>
</evidence>
<sequence>MLVVNIKNARVVLSGSGNFRFTRRDSGVAKISFTKKTI</sequence>
<organism evidence="1 2">
    <name type="scientific">Chlorobaculum tepidum (strain ATCC 49652 / DSM 12025 / NBRC 103806 / TLS)</name>
    <name type="common">Chlorobium tepidum</name>
    <dbReference type="NCBI Taxonomy" id="194439"/>
    <lineage>
        <taxon>Bacteria</taxon>
        <taxon>Pseudomonadati</taxon>
        <taxon>Chlorobiota</taxon>
        <taxon>Chlorobiia</taxon>
        <taxon>Chlorobiales</taxon>
        <taxon>Chlorobiaceae</taxon>
        <taxon>Chlorobaculum</taxon>
    </lineage>
</organism>